<accession>A0A8S1BAP7</accession>
<dbReference type="InterPro" id="IPR003172">
    <property type="entry name" value="ML_dom"/>
</dbReference>
<proteinExistence type="inferred from homology"/>
<comment type="similarity">
    <text evidence="2">Belongs to the NPC2 family.</text>
</comment>
<dbReference type="AlphaFoldDB" id="A0A8S1BAP7"/>
<dbReference type="Pfam" id="PF02221">
    <property type="entry name" value="E1_DerP2_DerF2"/>
    <property type="match status" value="1"/>
</dbReference>
<name>A0A8S1BAP7_ARCPL</name>
<dbReference type="SUPFAM" id="SSF81296">
    <property type="entry name" value="E set domains"/>
    <property type="match status" value="1"/>
</dbReference>
<protein>
    <recommendedName>
        <fullName evidence="5">MD-2-related lipid-recognition domain-containing protein</fullName>
    </recommendedName>
</protein>
<keyword evidence="4" id="KW-0732">Signal</keyword>
<organism evidence="6 7">
    <name type="scientific">Arctia plantaginis</name>
    <name type="common">Wood tiger moth</name>
    <name type="synonym">Phalaena plantaginis</name>
    <dbReference type="NCBI Taxonomy" id="874455"/>
    <lineage>
        <taxon>Eukaryota</taxon>
        <taxon>Metazoa</taxon>
        <taxon>Ecdysozoa</taxon>
        <taxon>Arthropoda</taxon>
        <taxon>Hexapoda</taxon>
        <taxon>Insecta</taxon>
        <taxon>Pterygota</taxon>
        <taxon>Neoptera</taxon>
        <taxon>Endopterygota</taxon>
        <taxon>Lepidoptera</taxon>
        <taxon>Glossata</taxon>
        <taxon>Ditrysia</taxon>
        <taxon>Noctuoidea</taxon>
        <taxon>Erebidae</taxon>
        <taxon>Arctiinae</taxon>
        <taxon>Arctia</taxon>
    </lineage>
</organism>
<dbReference type="OrthoDB" id="273556at2759"/>
<comment type="subcellular location">
    <subcellularLocation>
        <location evidence="1">Secreted</location>
    </subcellularLocation>
</comment>
<evidence type="ECO:0000256" key="1">
    <source>
        <dbReference type="ARBA" id="ARBA00004613"/>
    </source>
</evidence>
<comment type="caution">
    <text evidence="6">The sequence shown here is derived from an EMBL/GenBank/DDBJ whole genome shotgun (WGS) entry which is preliminary data.</text>
</comment>
<evidence type="ECO:0000313" key="6">
    <source>
        <dbReference type="EMBL" id="CAB3255994.1"/>
    </source>
</evidence>
<dbReference type="Gene3D" id="2.60.40.770">
    <property type="match status" value="1"/>
</dbReference>
<evidence type="ECO:0000256" key="3">
    <source>
        <dbReference type="ARBA" id="ARBA00022525"/>
    </source>
</evidence>
<evidence type="ECO:0000256" key="4">
    <source>
        <dbReference type="SAM" id="SignalP"/>
    </source>
</evidence>
<evidence type="ECO:0000256" key="2">
    <source>
        <dbReference type="ARBA" id="ARBA00006370"/>
    </source>
</evidence>
<sequence length="173" mass="20466">MSFLIVVFFSMLWCSTLATLYIRPCEQHSRTICRVHQLSIIPCNSDTKCFVKTGRNVSIAIDFTPYFNAQNLKTGLFWNIGANEWPLKLLKSDDACTFTTCPMEAGKIQKFAYNTTSSYLIKVLPRSTYRIRWKIWNKENNTQVCCFQTNLFKKRHRLELHQKYVYKKQTKYF</sequence>
<dbReference type="InterPro" id="IPR014756">
    <property type="entry name" value="Ig_E-set"/>
</dbReference>
<dbReference type="Proteomes" id="UP000494256">
    <property type="component" value="Unassembled WGS sequence"/>
</dbReference>
<evidence type="ECO:0000259" key="5">
    <source>
        <dbReference type="SMART" id="SM00737"/>
    </source>
</evidence>
<dbReference type="EMBL" id="CADEBD010000443">
    <property type="protein sequence ID" value="CAB3255994.1"/>
    <property type="molecule type" value="Genomic_DNA"/>
</dbReference>
<feature type="signal peptide" evidence="4">
    <location>
        <begin position="1"/>
        <end position="18"/>
    </location>
</feature>
<evidence type="ECO:0000313" key="7">
    <source>
        <dbReference type="Proteomes" id="UP000494256"/>
    </source>
</evidence>
<feature type="domain" description="MD-2-related lipid-recognition" evidence="5">
    <location>
        <begin position="22"/>
        <end position="151"/>
    </location>
</feature>
<dbReference type="FunFam" id="2.60.40.770:FF:000001">
    <property type="entry name" value="NPC intracellular cholesterol transporter 2"/>
    <property type="match status" value="1"/>
</dbReference>
<dbReference type="SMART" id="SM00737">
    <property type="entry name" value="ML"/>
    <property type="match status" value="1"/>
</dbReference>
<reference evidence="6 7" key="1">
    <citation type="submission" date="2020-04" db="EMBL/GenBank/DDBJ databases">
        <authorList>
            <person name="Wallbank WR R."/>
            <person name="Pardo Diaz C."/>
            <person name="Kozak K."/>
            <person name="Martin S."/>
            <person name="Jiggins C."/>
            <person name="Moest M."/>
            <person name="Warren A I."/>
            <person name="Byers J.R.P. K."/>
            <person name="Montejo-Kovacevich G."/>
            <person name="Yen C E."/>
        </authorList>
    </citation>
    <scope>NUCLEOTIDE SEQUENCE [LARGE SCALE GENOMIC DNA]</scope>
</reference>
<keyword evidence="3" id="KW-0964">Secreted</keyword>
<gene>
    <name evidence="6" type="ORF">APLA_LOCUS15537</name>
</gene>
<dbReference type="GO" id="GO:0005576">
    <property type="term" value="C:extracellular region"/>
    <property type="evidence" value="ECO:0007669"/>
    <property type="project" value="UniProtKB-SubCell"/>
</dbReference>
<feature type="chain" id="PRO_5035784713" description="MD-2-related lipid-recognition domain-containing protein" evidence="4">
    <location>
        <begin position="19"/>
        <end position="173"/>
    </location>
</feature>